<protein>
    <submittedName>
        <fullName evidence="3">Uncharacterized protein</fullName>
    </submittedName>
</protein>
<feature type="signal peptide" evidence="2">
    <location>
        <begin position="1"/>
        <end position="18"/>
    </location>
</feature>
<feature type="transmembrane region" description="Helical" evidence="1">
    <location>
        <begin position="55"/>
        <end position="81"/>
    </location>
</feature>
<dbReference type="EMBL" id="UYYB01098767">
    <property type="protein sequence ID" value="VDM77252.1"/>
    <property type="molecule type" value="Genomic_DNA"/>
</dbReference>
<organism evidence="3 4">
    <name type="scientific">Strongylus vulgaris</name>
    <name type="common">Blood worm</name>
    <dbReference type="NCBI Taxonomy" id="40348"/>
    <lineage>
        <taxon>Eukaryota</taxon>
        <taxon>Metazoa</taxon>
        <taxon>Ecdysozoa</taxon>
        <taxon>Nematoda</taxon>
        <taxon>Chromadorea</taxon>
        <taxon>Rhabditida</taxon>
        <taxon>Rhabditina</taxon>
        <taxon>Rhabditomorpha</taxon>
        <taxon>Strongyloidea</taxon>
        <taxon>Strongylidae</taxon>
        <taxon>Strongylus</taxon>
    </lineage>
</organism>
<keyword evidence="1" id="KW-1133">Transmembrane helix</keyword>
<evidence type="ECO:0000256" key="1">
    <source>
        <dbReference type="SAM" id="Phobius"/>
    </source>
</evidence>
<evidence type="ECO:0000313" key="4">
    <source>
        <dbReference type="Proteomes" id="UP000270094"/>
    </source>
</evidence>
<evidence type="ECO:0000256" key="2">
    <source>
        <dbReference type="SAM" id="SignalP"/>
    </source>
</evidence>
<reference evidence="3 4" key="1">
    <citation type="submission" date="2018-11" db="EMBL/GenBank/DDBJ databases">
        <authorList>
            <consortium name="Pathogen Informatics"/>
        </authorList>
    </citation>
    <scope>NUCLEOTIDE SEQUENCE [LARGE SCALE GENOMIC DNA]</scope>
</reference>
<keyword evidence="2" id="KW-0732">Signal</keyword>
<name>A0A3P7LD56_STRVU</name>
<feature type="chain" id="PRO_5017928519" evidence="2">
    <location>
        <begin position="19"/>
        <end position="184"/>
    </location>
</feature>
<gene>
    <name evidence="3" type="ORF">SVUK_LOCUS12250</name>
</gene>
<evidence type="ECO:0000313" key="3">
    <source>
        <dbReference type="EMBL" id="VDM77252.1"/>
    </source>
</evidence>
<keyword evidence="1" id="KW-0472">Membrane</keyword>
<dbReference type="Proteomes" id="UP000270094">
    <property type="component" value="Unassembled WGS sequence"/>
</dbReference>
<dbReference type="OrthoDB" id="5826761at2759"/>
<dbReference type="AlphaFoldDB" id="A0A3P7LD56"/>
<proteinExistence type="predicted"/>
<sequence length="184" mass="20562">MLIATISGIFLTSSFVAAFADNVFTDRNNDNITQFLTENSFPVPLDGAAHYPGTFVILIPGMFIATISGILLTSSFVAAFADNVSTDRNNDNITQFLIENSESIRNGTYDYSDQRYPVISAAIIDPWLERMGSGMKRYNFGKTVDNFCWVITFILRERSFRDNILLHYVGKAKNIALEYVKGGN</sequence>
<keyword evidence="4" id="KW-1185">Reference proteome</keyword>
<keyword evidence="1" id="KW-0812">Transmembrane</keyword>
<accession>A0A3P7LD56</accession>